<keyword evidence="2 3" id="KW-0233">DNA recombination</keyword>
<dbReference type="AlphaFoldDB" id="A0A1I5Q773"/>
<evidence type="ECO:0000313" key="6">
    <source>
        <dbReference type="EMBL" id="SFP41736.1"/>
    </source>
</evidence>
<dbReference type="PROSITE" id="PS50935">
    <property type="entry name" value="SSB"/>
    <property type="match status" value="1"/>
</dbReference>
<dbReference type="PANTHER" id="PTHR10302">
    <property type="entry name" value="SINGLE-STRANDED DNA-BINDING PROTEIN"/>
    <property type="match status" value="1"/>
</dbReference>
<evidence type="ECO:0000256" key="1">
    <source>
        <dbReference type="ARBA" id="ARBA00023125"/>
    </source>
</evidence>
<dbReference type="NCBIfam" id="TIGR00621">
    <property type="entry name" value="ssb"/>
    <property type="match status" value="1"/>
</dbReference>
<keyword evidence="3" id="KW-0235">DNA replication</keyword>
<dbReference type="SUPFAM" id="SSF50249">
    <property type="entry name" value="Nucleic acid-binding proteins"/>
    <property type="match status" value="1"/>
</dbReference>
<dbReference type="RefSeq" id="WP_093330712.1">
    <property type="nucleotide sequence ID" value="NZ_FOXP01000001.1"/>
</dbReference>
<keyword evidence="7" id="KW-1185">Reference proteome</keyword>
<dbReference type="EMBL" id="FOXP01000001">
    <property type="protein sequence ID" value="SFP41736.1"/>
    <property type="molecule type" value="Genomic_DNA"/>
</dbReference>
<dbReference type="STRING" id="634430.SAMN04488241_101482"/>
<dbReference type="Proteomes" id="UP000199586">
    <property type="component" value="Unassembled WGS sequence"/>
</dbReference>
<keyword evidence="1 3" id="KW-0238">DNA-binding</keyword>
<dbReference type="GO" id="GO:0006281">
    <property type="term" value="P:DNA repair"/>
    <property type="evidence" value="ECO:0007669"/>
    <property type="project" value="UniProtKB-UniRule"/>
</dbReference>
<proteinExistence type="inferred from homology"/>
<dbReference type="HAMAP" id="MF_00984">
    <property type="entry name" value="SSB"/>
    <property type="match status" value="1"/>
</dbReference>
<evidence type="ECO:0000256" key="5">
    <source>
        <dbReference type="SAM" id="MobiDB-lite"/>
    </source>
</evidence>
<evidence type="ECO:0000256" key="3">
    <source>
        <dbReference type="HAMAP-Rule" id="MF_00984"/>
    </source>
</evidence>
<feature type="compositionally biased region" description="Basic and acidic residues" evidence="5">
    <location>
        <begin position="36"/>
        <end position="46"/>
    </location>
</feature>
<dbReference type="InterPro" id="IPR012340">
    <property type="entry name" value="NA-bd_OB-fold"/>
</dbReference>
<feature type="region of interest" description="Disordered" evidence="5">
    <location>
        <begin position="10"/>
        <end position="46"/>
    </location>
</feature>
<dbReference type="PANTHER" id="PTHR10302:SF0">
    <property type="entry name" value="SINGLE-STRANDED DNA-BINDING PROTEIN, MITOCHONDRIAL"/>
    <property type="match status" value="1"/>
</dbReference>
<dbReference type="GO" id="GO:0009295">
    <property type="term" value="C:nucleoid"/>
    <property type="evidence" value="ECO:0007669"/>
    <property type="project" value="TreeGrafter"/>
</dbReference>
<accession>A0A1I5Q773</accession>
<keyword evidence="3" id="KW-0234">DNA repair</keyword>
<evidence type="ECO:0000256" key="4">
    <source>
        <dbReference type="PIRNR" id="PIRNR002070"/>
    </source>
</evidence>
<name>A0A1I5Q773_9SPHN</name>
<dbReference type="PIRSF" id="PIRSF002070">
    <property type="entry name" value="SSB"/>
    <property type="match status" value="1"/>
</dbReference>
<gene>
    <name evidence="6" type="ORF">SAMN04488241_101482</name>
</gene>
<comment type="caution">
    <text evidence="3">Lacks conserved residue(s) required for the propagation of feature annotation.</text>
</comment>
<dbReference type="GO" id="GO:0006310">
    <property type="term" value="P:DNA recombination"/>
    <property type="evidence" value="ECO:0007669"/>
    <property type="project" value="UniProtKB-UniRule"/>
</dbReference>
<feature type="compositionally biased region" description="Basic and acidic residues" evidence="5">
    <location>
        <begin position="15"/>
        <end position="24"/>
    </location>
</feature>
<dbReference type="Gene3D" id="2.40.50.140">
    <property type="entry name" value="Nucleic acid-binding proteins"/>
    <property type="match status" value="1"/>
</dbReference>
<organism evidence="6 7">
    <name type="scientific">Sphingomonas rubra</name>
    <dbReference type="NCBI Taxonomy" id="634430"/>
    <lineage>
        <taxon>Bacteria</taxon>
        <taxon>Pseudomonadati</taxon>
        <taxon>Pseudomonadota</taxon>
        <taxon>Alphaproteobacteria</taxon>
        <taxon>Sphingomonadales</taxon>
        <taxon>Sphingomonadaceae</taxon>
        <taxon>Sphingomonas</taxon>
    </lineage>
</organism>
<dbReference type="CDD" id="cd04496">
    <property type="entry name" value="SSB_OBF"/>
    <property type="match status" value="1"/>
</dbReference>
<evidence type="ECO:0000313" key="7">
    <source>
        <dbReference type="Proteomes" id="UP000199586"/>
    </source>
</evidence>
<dbReference type="GO" id="GO:0003697">
    <property type="term" value="F:single-stranded DNA binding"/>
    <property type="evidence" value="ECO:0007669"/>
    <property type="project" value="UniProtKB-UniRule"/>
</dbReference>
<sequence length="135" mass="14805">MTNTVLLVGNLGTDPETRTTRGDTRVTSLSLGTSRPKRDSEGKTFKDANGFTAKETEWHRITCFNGLGKTVSQFATKGMLVSVRGRIHYSKWTDKEGVERYGCEIIADDVQFLSRGKPAAEGGASQSDIDDDLPF</sequence>
<reference evidence="6 7" key="1">
    <citation type="submission" date="2016-10" db="EMBL/GenBank/DDBJ databases">
        <authorList>
            <person name="de Groot N.N."/>
        </authorList>
    </citation>
    <scope>NUCLEOTIDE SEQUENCE [LARGE SCALE GENOMIC DNA]</scope>
    <source>
        <strain evidence="6 7">CGMCC 1.9113</strain>
    </source>
</reference>
<dbReference type="OrthoDB" id="9809878at2"/>
<evidence type="ECO:0000256" key="2">
    <source>
        <dbReference type="ARBA" id="ARBA00023172"/>
    </source>
</evidence>
<dbReference type="Pfam" id="PF00436">
    <property type="entry name" value="SSB"/>
    <property type="match status" value="1"/>
</dbReference>
<keyword evidence="3" id="KW-0227">DNA damage</keyword>
<protein>
    <recommendedName>
        <fullName evidence="3 4">Single-stranded DNA-binding protein</fullName>
        <shortName evidence="3">SSB</shortName>
    </recommendedName>
</protein>
<comment type="subunit">
    <text evidence="3">Homotetramer.</text>
</comment>
<feature type="short sequence motif" description="Important for interaction with partner proteins" evidence="3">
    <location>
        <begin position="130"/>
        <end position="135"/>
    </location>
</feature>
<dbReference type="InterPro" id="IPR000424">
    <property type="entry name" value="Primosome_PriB/ssb"/>
</dbReference>
<comment type="function">
    <text evidence="3">Plays an important role in DNA replication, recombination and repair. Binds to ssDNA and to an array of partner proteins to recruit them to their sites of action during DNA metabolism.</text>
</comment>
<dbReference type="InterPro" id="IPR011344">
    <property type="entry name" value="ssDNA-bd"/>
</dbReference>
<dbReference type="GO" id="GO:0006260">
    <property type="term" value="P:DNA replication"/>
    <property type="evidence" value="ECO:0007669"/>
    <property type="project" value="UniProtKB-UniRule"/>
</dbReference>